<evidence type="ECO:0000313" key="13">
    <source>
        <dbReference type="Proteomes" id="UP000054567"/>
    </source>
</evidence>
<dbReference type="AlphaFoldDB" id="A0A0J6F9A8"/>
<dbReference type="UniPathway" id="UPA00028">
    <property type="reaction ID" value="UER00005"/>
</dbReference>
<dbReference type="NCBIfam" id="TIGR00018">
    <property type="entry name" value="panC"/>
    <property type="match status" value="1"/>
</dbReference>
<dbReference type="EMBL" id="DS268109">
    <property type="protein sequence ID" value="KMM65855.1"/>
    <property type="molecule type" value="Genomic_DNA"/>
</dbReference>
<comment type="pathway">
    <text evidence="1">Cofactor biosynthesis; (R)-pantothenate biosynthesis; (R)-pantothenate from (R)-pantoate and beta-alanine: step 1/1.</text>
</comment>
<keyword evidence="5" id="KW-0436">Ligase</keyword>
<dbReference type="Pfam" id="PF02569">
    <property type="entry name" value="Pantoate_ligase"/>
    <property type="match status" value="1"/>
</dbReference>
<evidence type="ECO:0000313" key="12">
    <source>
        <dbReference type="EMBL" id="KMM65855.1"/>
    </source>
</evidence>
<dbReference type="PANTHER" id="PTHR21299:SF1">
    <property type="entry name" value="PANTOATE--BETA-ALANINE LIGASE"/>
    <property type="match status" value="1"/>
</dbReference>
<sequence>MLSSPNNTLVLVRDGACSGVPPKDDGNAADTITISLACLKKKALPIDSRCRLRPFVYICVLSPVLYNIPALISNDWEIRNCFHRVYSSRLFVGYFKAMSRWVRSFSSLPYRLSSGTNSGSPGFEIFRDVLPLREYRRNLLLSKKTVGLVPTMGALHEGHLSLIRQAARENTDVVVSIYVNPTQFGVNEDLESYPRTWAEDIQRLQELDRELSPAGAKDQSAAPPGRISAVFAPTTKVMYPTLPPTSEINGNGSFVTITPLSCLLEGASRPVFFRGVATVCMKLFNIVTPERVYFGQKDVQQTVVIRRMVKDLYVNTEVKIGPTVREPDGLALSSRNVYLGSRRRKVGLVLSAALRQAESAYSSGKHSREDILRAARRISDAISKEQENLQPFQRAKFEVDYISLADPESLEELDAVDSSKGAVLSGAIKMYPLEDPQPGEDCGLGEGTVPVRLIDNIILPPKP</sequence>
<organism evidence="12 13">
    <name type="scientific">Coccidioides posadasii RMSCC 3488</name>
    <dbReference type="NCBI Taxonomy" id="454284"/>
    <lineage>
        <taxon>Eukaryota</taxon>
        <taxon>Fungi</taxon>
        <taxon>Dikarya</taxon>
        <taxon>Ascomycota</taxon>
        <taxon>Pezizomycotina</taxon>
        <taxon>Eurotiomycetes</taxon>
        <taxon>Eurotiomycetidae</taxon>
        <taxon>Onygenales</taxon>
        <taxon>Onygenaceae</taxon>
        <taxon>Coccidioides</taxon>
    </lineage>
</organism>
<dbReference type="VEuPathDB" id="FungiDB:CPAG_02198"/>
<dbReference type="HAMAP" id="MF_00158">
    <property type="entry name" value="PanC"/>
    <property type="match status" value="1"/>
</dbReference>
<dbReference type="Proteomes" id="UP000054567">
    <property type="component" value="Unassembled WGS sequence"/>
</dbReference>
<dbReference type="FunFam" id="3.40.50.620:FF:000013">
    <property type="entry name" value="Pantothenate synthetase"/>
    <property type="match status" value="1"/>
</dbReference>
<dbReference type="InterPro" id="IPR003721">
    <property type="entry name" value="Pantoate_ligase"/>
</dbReference>
<accession>A0A0J6F9A8</accession>
<dbReference type="GO" id="GO:0015940">
    <property type="term" value="P:pantothenate biosynthetic process"/>
    <property type="evidence" value="ECO:0007669"/>
    <property type="project" value="UniProtKB-UniPathway"/>
</dbReference>
<evidence type="ECO:0000256" key="2">
    <source>
        <dbReference type="ARBA" id="ARBA00009256"/>
    </source>
</evidence>
<evidence type="ECO:0000256" key="7">
    <source>
        <dbReference type="ARBA" id="ARBA00022741"/>
    </source>
</evidence>
<protein>
    <recommendedName>
        <fullName evidence="4">Pantoate--beta-alanine ligase</fullName>
        <ecNumber evidence="3">6.3.2.1</ecNumber>
    </recommendedName>
    <alternativeName>
        <fullName evidence="10">Pantoate-activating enzyme</fullName>
    </alternativeName>
    <alternativeName>
        <fullName evidence="9">Pantothenate synthetase</fullName>
    </alternativeName>
</protein>
<dbReference type="Gene3D" id="3.30.1300.10">
    <property type="entry name" value="Pantoate-beta-alanine ligase, C-terminal domain"/>
    <property type="match status" value="1"/>
</dbReference>
<dbReference type="FunFam" id="3.30.1300.10:FF:000002">
    <property type="entry name" value="Pantoate--beta-alanine ligase"/>
    <property type="match status" value="1"/>
</dbReference>
<dbReference type="CDD" id="cd00560">
    <property type="entry name" value="PanC"/>
    <property type="match status" value="1"/>
</dbReference>
<comment type="similarity">
    <text evidence="2">Belongs to the pantothenate synthetase family.</text>
</comment>
<evidence type="ECO:0000256" key="3">
    <source>
        <dbReference type="ARBA" id="ARBA00012219"/>
    </source>
</evidence>
<dbReference type="GO" id="GO:0005524">
    <property type="term" value="F:ATP binding"/>
    <property type="evidence" value="ECO:0007669"/>
    <property type="project" value="UniProtKB-KW"/>
</dbReference>
<evidence type="ECO:0000256" key="9">
    <source>
        <dbReference type="ARBA" id="ARBA00029902"/>
    </source>
</evidence>
<dbReference type="EC" id="6.3.2.1" evidence="3"/>
<evidence type="ECO:0000256" key="1">
    <source>
        <dbReference type="ARBA" id="ARBA00004990"/>
    </source>
</evidence>
<keyword evidence="6" id="KW-0566">Pantothenate biosynthesis</keyword>
<keyword evidence="7" id="KW-0547">Nucleotide-binding</keyword>
<dbReference type="InterPro" id="IPR042176">
    <property type="entry name" value="Pantoate_ligase_C"/>
</dbReference>
<evidence type="ECO:0000256" key="6">
    <source>
        <dbReference type="ARBA" id="ARBA00022655"/>
    </source>
</evidence>
<reference evidence="12 13" key="1">
    <citation type="submission" date="2007-06" db="EMBL/GenBank/DDBJ databases">
        <title>The Genome Sequence of Coccidioides posadasii RMSCC_3488.</title>
        <authorList>
            <consortium name="Coccidioides Genome Resources Consortium"/>
            <consortium name="The Broad Institute Genome Sequencing Platform"/>
            <person name="Henn M.R."/>
            <person name="Sykes S."/>
            <person name="Young S."/>
            <person name="Jaffe D."/>
            <person name="Berlin A."/>
            <person name="Alvarez P."/>
            <person name="Butler J."/>
            <person name="Gnerre S."/>
            <person name="Grabherr M."/>
            <person name="Mauceli E."/>
            <person name="Brockman W."/>
            <person name="Kodira C."/>
            <person name="Alvarado L."/>
            <person name="Zeng Q."/>
            <person name="Crawford M."/>
            <person name="Antoine C."/>
            <person name="Devon K."/>
            <person name="Galgiani J."/>
            <person name="Orsborn K."/>
            <person name="Lewis M.L."/>
            <person name="Nusbaum C."/>
            <person name="Galagan J."/>
            <person name="Birren B."/>
        </authorList>
    </citation>
    <scope>NUCLEOTIDE SEQUENCE [LARGE SCALE GENOMIC DNA]</scope>
    <source>
        <strain evidence="12 13">RMSCC 3488</strain>
    </source>
</reference>
<evidence type="ECO:0000256" key="11">
    <source>
        <dbReference type="ARBA" id="ARBA00048258"/>
    </source>
</evidence>
<evidence type="ECO:0000256" key="8">
    <source>
        <dbReference type="ARBA" id="ARBA00022840"/>
    </source>
</evidence>
<dbReference type="PANTHER" id="PTHR21299">
    <property type="entry name" value="CYTIDYLATE KINASE/PANTOATE-BETA-ALANINE LIGASE"/>
    <property type="match status" value="1"/>
</dbReference>
<keyword evidence="8" id="KW-0067">ATP-binding</keyword>
<comment type="catalytic activity">
    <reaction evidence="11">
        <text>(R)-pantoate + beta-alanine + ATP = (R)-pantothenate + AMP + diphosphate + H(+)</text>
        <dbReference type="Rhea" id="RHEA:10912"/>
        <dbReference type="ChEBI" id="CHEBI:15378"/>
        <dbReference type="ChEBI" id="CHEBI:15980"/>
        <dbReference type="ChEBI" id="CHEBI:29032"/>
        <dbReference type="ChEBI" id="CHEBI:30616"/>
        <dbReference type="ChEBI" id="CHEBI:33019"/>
        <dbReference type="ChEBI" id="CHEBI:57966"/>
        <dbReference type="ChEBI" id="CHEBI:456215"/>
        <dbReference type="EC" id="6.3.2.1"/>
    </reaction>
</comment>
<name>A0A0J6F9A8_COCPO</name>
<proteinExistence type="inferred from homology"/>
<reference evidence="13" key="2">
    <citation type="journal article" date="2009" name="Genome Res.">
        <title>Comparative genomic analyses of the human fungal pathogens Coccidioides and their relatives.</title>
        <authorList>
            <person name="Sharpton T.J."/>
            <person name="Stajich J.E."/>
            <person name="Rounsley S.D."/>
            <person name="Gardner M.J."/>
            <person name="Wortman J.R."/>
            <person name="Jordar V.S."/>
            <person name="Maiti R."/>
            <person name="Kodira C.D."/>
            <person name="Neafsey D.E."/>
            <person name="Zeng Q."/>
            <person name="Hung C.-Y."/>
            <person name="McMahan C."/>
            <person name="Muszewska A."/>
            <person name="Grynberg M."/>
            <person name="Mandel M.A."/>
            <person name="Kellner E.M."/>
            <person name="Barker B.M."/>
            <person name="Galgiani J.N."/>
            <person name="Orbach M.J."/>
            <person name="Kirkland T.N."/>
            <person name="Cole G.T."/>
            <person name="Henn M.R."/>
            <person name="Birren B.W."/>
            <person name="Taylor J.W."/>
        </authorList>
    </citation>
    <scope>NUCLEOTIDE SEQUENCE [LARGE SCALE GENOMIC DNA]</scope>
    <source>
        <strain evidence="13">RMSCC 3488</strain>
    </source>
</reference>
<dbReference type="OrthoDB" id="2020436at2759"/>
<evidence type="ECO:0000256" key="5">
    <source>
        <dbReference type="ARBA" id="ARBA00022598"/>
    </source>
</evidence>
<dbReference type="InterPro" id="IPR014729">
    <property type="entry name" value="Rossmann-like_a/b/a_fold"/>
</dbReference>
<dbReference type="GO" id="GO:0004592">
    <property type="term" value="F:pantoate-beta-alanine ligase activity"/>
    <property type="evidence" value="ECO:0007669"/>
    <property type="project" value="UniProtKB-EC"/>
</dbReference>
<gene>
    <name evidence="12" type="ORF">CPAG_02198</name>
</gene>
<reference evidence="13" key="3">
    <citation type="journal article" date="2010" name="Genome Res.">
        <title>Population genomic sequencing of Coccidioides fungi reveals recent hybridization and transposon control.</title>
        <authorList>
            <person name="Neafsey D.E."/>
            <person name="Barker B.M."/>
            <person name="Sharpton T.J."/>
            <person name="Stajich J.E."/>
            <person name="Park D.J."/>
            <person name="Whiston E."/>
            <person name="Hung C.-Y."/>
            <person name="McMahan C."/>
            <person name="White J."/>
            <person name="Sykes S."/>
            <person name="Heiman D."/>
            <person name="Young S."/>
            <person name="Zeng Q."/>
            <person name="Abouelleil A."/>
            <person name="Aftuck L."/>
            <person name="Bessette D."/>
            <person name="Brown A."/>
            <person name="FitzGerald M."/>
            <person name="Lui A."/>
            <person name="Macdonald J.P."/>
            <person name="Priest M."/>
            <person name="Orbach M.J."/>
            <person name="Galgiani J.N."/>
            <person name="Kirkland T.N."/>
            <person name="Cole G.T."/>
            <person name="Birren B.W."/>
            <person name="Henn M.R."/>
            <person name="Taylor J.W."/>
            <person name="Rounsley S.D."/>
        </authorList>
    </citation>
    <scope>NUCLEOTIDE SEQUENCE [LARGE SCALE GENOMIC DNA]</scope>
    <source>
        <strain evidence="13">RMSCC 3488</strain>
    </source>
</reference>
<dbReference type="Gene3D" id="3.40.50.620">
    <property type="entry name" value="HUPs"/>
    <property type="match status" value="1"/>
</dbReference>
<dbReference type="SUPFAM" id="SSF52374">
    <property type="entry name" value="Nucleotidylyl transferase"/>
    <property type="match status" value="1"/>
</dbReference>
<evidence type="ECO:0000256" key="4">
    <source>
        <dbReference type="ARBA" id="ARBA00015647"/>
    </source>
</evidence>
<evidence type="ECO:0000256" key="10">
    <source>
        <dbReference type="ARBA" id="ARBA00032806"/>
    </source>
</evidence>